<evidence type="ECO:0000313" key="2">
    <source>
        <dbReference type="Proteomes" id="UP001497516"/>
    </source>
</evidence>
<organism evidence="1 2">
    <name type="scientific">Linum trigynum</name>
    <dbReference type="NCBI Taxonomy" id="586398"/>
    <lineage>
        <taxon>Eukaryota</taxon>
        <taxon>Viridiplantae</taxon>
        <taxon>Streptophyta</taxon>
        <taxon>Embryophyta</taxon>
        <taxon>Tracheophyta</taxon>
        <taxon>Spermatophyta</taxon>
        <taxon>Magnoliopsida</taxon>
        <taxon>eudicotyledons</taxon>
        <taxon>Gunneridae</taxon>
        <taxon>Pentapetalae</taxon>
        <taxon>rosids</taxon>
        <taxon>fabids</taxon>
        <taxon>Malpighiales</taxon>
        <taxon>Linaceae</taxon>
        <taxon>Linum</taxon>
    </lineage>
</organism>
<evidence type="ECO:0000313" key="1">
    <source>
        <dbReference type="EMBL" id="CAL1369101.1"/>
    </source>
</evidence>
<dbReference type="Proteomes" id="UP001497516">
    <property type="component" value="Chromosome 2"/>
</dbReference>
<dbReference type="EMBL" id="OZ034815">
    <property type="protein sequence ID" value="CAL1369101.1"/>
    <property type="molecule type" value="Genomic_DNA"/>
</dbReference>
<name>A0AAV2D7Y4_9ROSI</name>
<dbReference type="AlphaFoldDB" id="A0AAV2D7Y4"/>
<keyword evidence="2" id="KW-1185">Reference proteome</keyword>
<reference evidence="1 2" key="1">
    <citation type="submission" date="2024-04" db="EMBL/GenBank/DDBJ databases">
        <authorList>
            <person name="Fracassetti M."/>
        </authorList>
    </citation>
    <scope>NUCLEOTIDE SEQUENCE [LARGE SCALE GENOMIC DNA]</scope>
</reference>
<proteinExistence type="predicted"/>
<accession>A0AAV2D7Y4</accession>
<protein>
    <submittedName>
        <fullName evidence="1">Uncharacterized protein</fullName>
    </submittedName>
</protein>
<sequence length="85" mass="10474">MYLKPRSFRREGLLHQCYQSLKIRLQQPLHHRRRKRIHSSTLLQRNQTGTCVGMFRRSLRSLTDGHRKHCTNLWRNKRRRGRQLK</sequence>
<gene>
    <name evidence="1" type="ORF">LTRI10_LOCUS11889</name>
</gene>